<proteinExistence type="predicted"/>
<comment type="caution">
    <text evidence="4">The sequence shown here is derived from an EMBL/GenBank/DDBJ whole genome shotgun (WGS) entry which is preliminary data.</text>
</comment>
<evidence type="ECO:0008006" key="6">
    <source>
        <dbReference type="Google" id="ProtNLM"/>
    </source>
</evidence>
<feature type="domain" description="FecR N-terminal" evidence="3">
    <location>
        <begin position="7"/>
        <end position="44"/>
    </location>
</feature>
<dbReference type="Gene3D" id="2.60.120.1440">
    <property type="match status" value="1"/>
</dbReference>
<organism evidence="4 5">
    <name type="scientific">Sphingopyxis lindanitolerans</name>
    <dbReference type="NCBI Taxonomy" id="2054227"/>
    <lineage>
        <taxon>Bacteria</taxon>
        <taxon>Pseudomonadati</taxon>
        <taxon>Pseudomonadota</taxon>
        <taxon>Alphaproteobacteria</taxon>
        <taxon>Sphingomonadales</taxon>
        <taxon>Sphingomonadaceae</taxon>
        <taxon>Sphingopyxis</taxon>
    </lineage>
</organism>
<dbReference type="PANTHER" id="PTHR30273">
    <property type="entry name" value="PERIPLASMIC SIGNAL SENSOR AND SIGMA FACTOR ACTIVATOR FECR-RELATED"/>
    <property type="match status" value="1"/>
</dbReference>
<accession>A0A2S8B2T1</accession>
<keyword evidence="5" id="KW-1185">Reference proteome</keyword>
<evidence type="ECO:0000313" key="4">
    <source>
        <dbReference type="EMBL" id="PQM26677.1"/>
    </source>
</evidence>
<dbReference type="InterPro" id="IPR006860">
    <property type="entry name" value="FecR"/>
</dbReference>
<dbReference type="AlphaFoldDB" id="A0A2S8B2T1"/>
<keyword evidence="1" id="KW-0472">Membrane</keyword>
<dbReference type="InterPro" id="IPR032623">
    <property type="entry name" value="FecR_N"/>
</dbReference>
<dbReference type="EMBL" id="PHFW01000003">
    <property type="protein sequence ID" value="PQM26677.1"/>
    <property type="molecule type" value="Genomic_DNA"/>
</dbReference>
<evidence type="ECO:0000256" key="1">
    <source>
        <dbReference type="SAM" id="Phobius"/>
    </source>
</evidence>
<gene>
    <name evidence="4" type="ORF">CVO77_16870</name>
</gene>
<dbReference type="GO" id="GO:0016989">
    <property type="term" value="F:sigma factor antagonist activity"/>
    <property type="evidence" value="ECO:0007669"/>
    <property type="project" value="TreeGrafter"/>
</dbReference>
<feature type="domain" description="FecR protein" evidence="2">
    <location>
        <begin position="110"/>
        <end position="192"/>
    </location>
</feature>
<protein>
    <recommendedName>
        <fullName evidence="6">FecR protein domain-containing protein</fullName>
    </recommendedName>
</protein>
<evidence type="ECO:0000259" key="3">
    <source>
        <dbReference type="Pfam" id="PF16220"/>
    </source>
</evidence>
<reference evidence="5" key="1">
    <citation type="submission" date="2017-11" db="EMBL/GenBank/DDBJ databases">
        <title>The complete genome sequence of Sphingopyxis pomeranensis sp. nov. strain WS5A3p.</title>
        <authorList>
            <person name="Kaminski M.A."/>
        </authorList>
    </citation>
    <scope>NUCLEOTIDE SEQUENCE [LARGE SCALE GENOMIC DNA]</scope>
    <source>
        <strain evidence="5">WS5A3p</strain>
    </source>
</reference>
<feature type="transmembrane region" description="Helical" evidence="1">
    <location>
        <begin position="71"/>
        <end position="92"/>
    </location>
</feature>
<dbReference type="Proteomes" id="UP000238954">
    <property type="component" value="Chromosome"/>
</dbReference>
<keyword evidence="1" id="KW-1133">Transmembrane helix</keyword>
<dbReference type="OrthoDB" id="7492241at2"/>
<keyword evidence="1" id="KW-0812">Transmembrane</keyword>
<dbReference type="Pfam" id="PF16220">
    <property type="entry name" value="DUF4880"/>
    <property type="match status" value="1"/>
</dbReference>
<dbReference type="PIRSF" id="PIRSF018266">
    <property type="entry name" value="FecR"/>
    <property type="match status" value="1"/>
</dbReference>
<dbReference type="RefSeq" id="WP_106000046.1">
    <property type="nucleotide sequence ID" value="NZ_CM009578.1"/>
</dbReference>
<dbReference type="InterPro" id="IPR012373">
    <property type="entry name" value="Ferrdict_sens_TM"/>
</dbReference>
<name>A0A2S8B2T1_9SPHN</name>
<dbReference type="Pfam" id="PF04773">
    <property type="entry name" value="FecR"/>
    <property type="match status" value="1"/>
</dbReference>
<evidence type="ECO:0000259" key="2">
    <source>
        <dbReference type="Pfam" id="PF04773"/>
    </source>
</evidence>
<evidence type="ECO:0000313" key="5">
    <source>
        <dbReference type="Proteomes" id="UP000238954"/>
    </source>
</evidence>
<dbReference type="PANTHER" id="PTHR30273:SF2">
    <property type="entry name" value="PROTEIN FECR"/>
    <property type="match status" value="1"/>
</dbReference>
<sequence length="308" mass="32884">MKSRDNEAADWFARMRGPDAGTHRAAFDAWRQDPANAEAYAQAEIDWLAVGGLAPEDRVIRETAPTPRSHAPAWAMAGALLLALALGAGWYLRPGPADVQLADNDPAGRERRLADGSRVMLMDGARIETHFDDTARKVVLLSGRARFLVTHDARRPFSVVANGSETIALGTVFEVDLRAAQPRVTLIEGSVEVRALRGVSTVRLAPGESAEVAEGEVRRLPAVPAPVTGTMLDAQDLPLGTVIERANRNGDTAIRLADPALAARRVTGRFDIADSAALARKLAAALDLDVSTNGEGIVLSPRAQKRGE</sequence>